<feature type="transmembrane region" description="Helical" evidence="1">
    <location>
        <begin position="177"/>
        <end position="198"/>
    </location>
</feature>
<evidence type="ECO:0000313" key="3">
    <source>
        <dbReference type="Proteomes" id="UP001149140"/>
    </source>
</evidence>
<dbReference type="AlphaFoldDB" id="A0A9X3RZG2"/>
<comment type="caution">
    <text evidence="2">The sequence shown here is derived from an EMBL/GenBank/DDBJ whole genome shotgun (WGS) entry which is preliminary data.</text>
</comment>
<proteinExistence type="predicted"/>
<dbReference type="Pfam" id="PF09900">
    <property type="entry name" value="DUF2127"/>
    <property type="match status" value="1"/>
</dbReference>
<gene>
    <name evidence="2" type="ORF">OM076_07615</name>
</gene>
<feature type="transmembrane region" description="Helical" evidence="1">
    <location>
        <begin position="229"/>
        <end position="246"/>
    </location>
</feature>
<organism evidence="2 3">
    <name type="scientific">Solirubrobacter ginsenosidimutans</name>
    <dbReference type="NCBI Taxonomy" id="490573"/>
    <lineage>
        <taxon>Bacteria</taxon>
        <taxon>Bacillati</taxon>
        <taxon>Actinomycetota</taxon>
        <taxon>Thermoleophilia</taxon>
        <taxon>Solirubrobacterales</taxon>
        <taxon>Solirubrobacteraceae</taxon>
        <taxon>Solirubrobacter</taxon>
    </lineage>
</organism>
<keyword evidence="1" id="KW-1133">Transmembrane helix</keyword>
<name>A0A9X3RZG2_9ACTN</name>
<dbReference type="Proteomes" id="UP001149140">
    <property type="component" value="Unassembled WGS sequence"/>
</dbReference>
<reference evidence="2" key="1">
    <citation type="submission" date="2022-10" db="EMBL/GenBank/DDBJ databases">
        <title>The WGS of Solirubrobacter ginsenosidimutans DSM 21036.</title>
        <authorList>
            <person name="Jiang Z."/>
        </authorList>
    </citation>
    <scope>NUCLEOTIDE SEQUENCE</scope>
    <source>
        <strain evidence="2">DSM 21036</strain>
    </source>
</reference>
<feature type="transmembrane region" description="Helical" evidence="1">
    <location>
        <begin position="205"/>
        <end position="223"/>
    </location>
</feature>
<keyword evidence="1" id="KW-0472">Membrane</keyword>
<keyword evidence="3" id="KW-1185">Reference proteome</keyword>
<accession>A0A9X3RZG2</accession>
<evidence type="ECO:0000313" key="2">
    <source>
        <dbReference type="EMBL" id="MDA0160124.1"/>
    </source>
</evidence>
<dbReference type="EMBL" id="JAPDOD010000004">
    <property type="protein sequence ID" value="MDA0160124.1"/>
    <property type="molecule type" value="Genomic_DNA"/>
</dbReference>
<dbReference type="RefSeq" id="WP_270038891.1">
    <property type="nucleotide sequence ID" value="NZ_JAPDOD010000004.1"/>
</dbReference>
<evidence type="ECO:0000256" key="1">
    <source>
        <dbReference type="SAM" id="Phobius"/>
    </source>
</evidence>
<dbReference type="InterPro" id="IPR021125">
    <property type="entry name" value="DUF2127"/>
</dbReference>
<sequence length="284" mass="31585">MAHRKQLPGVQLVKPSRFRPRFHYELLVCGVAGHELIGIDARTLTAEDALVAREIDGVRWHRCVRCDSWLPLSAPVAPARERPPLPADIQLPLRGKPLRDKIVLRLIAINRAVHFVVLGALAAFVFVFASHREDLRGPVYRVLVDLQTGAASGKPPQHGLAHEIERAFSLQSDTLRLVGLVFALYALVEGVEAVGLWYQRRWAEYLTFLVTTSLLPLEIYELAHRLSPFKLVAFVINVAVVVYLLLAKRLFGLRGGVAAEARERAEDIGWPALQRTAPEAITAA</sequence>
<protein>
    <submittedName>
        <fullName evidence="2">DUF2127 domain-containing protein</fullName>
    </submittedName>
</protein>
<keyword evidence="1" id="KW-0812">Transmembrane</keyword>
<feature type="transmembrane region" description="Helical" evidence="1">
    <location>
        <begin position="102"/>
        <end position="129"/>
    </location>
</feature>